<keyword evidence="7" id="KW-0808">Transferase</keyword>
<dbReference type="Proteomes" id="UP000011185">
    <property type="component" value="Unassembled WGS sequence"/>
</dbReference>
<dbReference type="InParanoid" id="L7JZG9"/>
<evidence type="ECO:0000256" key="3">
    <source>
        <dbReference type="ARBA" id="ARBA00005041"/>
    </source>
</evidence>
<dbReference type="STRING" id="72359.L7JZG9"/>
<dbReference type="GO" id="GO:0034038">
    <property type="term" value="F:deoxyhypusine synthase activity"/>
    <property type="evidence" value="ECO:0007669"/>
    <property type="project" value="UniProtKB-EC"/>
</dbReference>
<gene>
    <name evidence="7" type="ORF">THOM_0555</name>
</gene>
<comment type="similarity">
    <text evidence="4">Belongs to the deoxyhypusine synthase family.</text>
</comment>
<dbReference type="AlphaFoldDB" id="L7JZG9"/>
<evidence type="ECO:0000256" key="6">
    <source>
        <dbReference type="ARBA" id="ARBA00023027"/>
    </source>
</evidence>
<dbReference type="EMBL" id="JH993846">
    <property type="protein sequence ID" value="ELQ76446.1"/>
    <property type="molecule type" value="Genomic_DNA"/>
</dbReference>
<keyword evidence="6" id="KW-0520">NAD</keyword>
<dbReference type="SUPFAM" id="SSF52467">
    <property type="entry name" value="DHS-like NAD/FAD-binding domain"/>
    <property type="match status" value="1"/>
</dbReference>
<comment type="catalytic activity">
    <reaction evidence="1">
        <text>[eIF5A protein]-L-lysine + spermidine = [eIF5A protein]-deoxyhypusine + propane-1,3-diamine</text>
        <dbReference type="Rhea" id="RHEA:33299"/>
        <dbReference type="Rhea" id="RHEA-COMP:10143"/>
        <dbReference type="Rhea" id="RHEA-COMP:10144"/>
        <dbReference type="ChEBI" id="CHEBI:29969"/>
        <dbReference type="ChEBI" id="CHEBI:57484"/>
        <dbReference type="ChEBI" id="CHEBI:57834"/>
        <dbReference type="ChEBI" id="CHEBI:82657"/>
        <dbReference type="EC" id="2.5.1.46"/>
    </reaction>
</comment>
<dbReference type="EC" id="2.5.1.46" evidence="5"/>
<dbReference type="GO" id="GO:0005737">
    <property type="term" value="C:cytoplasm"/>
    <property type="evidence" value="ECO:0007669"/>
    <property type="project" value="TreeGrafter"/>
</dbReference>
<dbReference type="InterPro" id="IPR002773">
    <property type="entry name" value="Deoxyhypusine_synthase"/>
</dbReference>
<evidence type="ECO:0000256" key="5">
    <source>
        <dbReference type="ARBA" id="ARBA00012683"/>
    </source>
</evidence>
<protein>
    <recommendedName>
        <fullName evidence="5">deoxyhypusine synthase</fullName>
        <ecNumber evidence="5">2.5.1.46</ecNumber>
    </recommendedName>
</protein>
<dbReference type="VEuPathDB" id="MicrosporidiaDB:THOM_0555"/>
<keyword evidence="8" id="KW-1185">Reference proteome</keyword>
<dbReference type="InterPro" id="IPR036982">
    <property type="entry name" value="Deoxyhypusine_synthase_sf"/>
</dbReference>
<dbReference type="OMA" id="FYAPTIC"/>
<comment type="pathway">
    <text evidence="3">Protein modification; eIF5A hypusination.</text>
</comment>
<reference evidence="7 8" key="1">
    <citation type="journal article" date="2012" name="PLoS Pathog.">
        <title>The genome of the obligate intracellular parasite Trachipleistophora hominis: new insights into microsporidian genome dynamics and reductive evolution.</title>
        <authorList>
            <person name="Heinz E."/>
            <person name="Williams T.A."/>
            <person name="Nakjang S."/>
            <person name="Noel C.J."/>
            <person name="Swan D.C."/>
            <person name="Goldberg A.V."/>
            <person name="Harris S.R."/>
            <person name="Weinmaier T."/>
            <person name="Markert S."/>
            <person name="Becher D."/>
            <person name="Bernhardt J."/>
            <person name="Dagan T."/>
            <person name="Hacker C."/>
            <person name="Lucocq J.M."/>
            <person name="Schweder T."/>
            <person name="Rattei T."/>
            <person name="Hall N."/>
            <person name="Hirt R.P."/>
            <person name="Embley T.M."/>
        </authorList>
    </citation>
    <scope>NUCLEOTIDE SEQUENCE [LARGE SCALE GENOMIC DNA]</scope>
</reference>
<evidence type="ECO:0000313" key="8">
    <source>
        <dbReference type="Proteomes" id="UP000011185"/>
    </source>
</evidence>
<comment type="function">
    <text evidence="2">Catalyzes the NAD-dependent oxidative cleavage of spermidine and the subsequent transfer of the butylamine moiety of spermidine to the epsilon-amino group of a specific lysine residue of the eIF-5A precursor protein to form the intermediate deoxyhypusine residue.</text>
</comment>
<dbReference type="Pfam" id="PF01916">
    <property type="entry name" value="DS"/>
    <property type="match status" value="1"/>
</dbReference>
<accession>L7JZG9</accession>
<dbReference type="OrthoDB" id="294378at2759"/>
<evidence type="ECO:0000256" key="4">
    <source>
        <dbReference type="ARBA" id="ARBA00009892"/>
    </source>
</evidence>
<dbReference type="Gene3D" id="3.40.910.10">
    <property type="entry name" value="Deoxyhypusine synthase"/>
    <property type="match status" value="1"/>
</dbReference>
<evidence type="ECO:0000256" key="2">
    <source>
        <dbReference type="ARBA" id="ARBA00002823"/>
    </source>
</evidence>
<organism evidence="7 8">
    <name type="scientific">Trachipleistophora hominis</name>
    <name type="common">Microsporidian parasite</name>
    <dbReference type="NCBI Taxonomy" id="72359"/>
    <lineage>
        <taxon>Eukaryota</taxon>
        <taxon>Fungi</taxon>
        <taxon>Fungi incertae sedis</taxon>
        <taxon>Microsporidia</taxon>
        <taxon>Pleistophoridae</taxon>
        <taxon>Trachipleistophora</taxon>
    </lineage>
</organism>
<dbReference type="PANTHER" id="PTHR11703">
    <property type="entry name" value="DEOXYHYPUSINE SYNTHASE"/>
    <property type="match status" value="1"/>
</dbReference>
<sequence length="265" mass="29331">MDSKSVKKLLRIYKNSLFEGRNVYLACKEIAKMTKYKVFMALTANILNNGTYDLLFSLIEKNMVHVVVTTGDFVVYDILRTLIGKDLNEKAFTAEDEETIKNFIGQIALENCGATIPPSKFIKIIGEKLGFNSILGQAARNNVHFYAPTICDSLIGIYCTDIHVDSLKDVYNINYECFFVKKTGAIILGTSVIKHTVLNANLFKNGLNSCVIVNTCNEVDGSDSGGDVDEAISWGKIRGNTTSVKIRADPSVIFPIIGSYWLSKV</sequence>
<proteinExistence type="inferred from homology"/>
<name>L7JZG9_TRAHO</name>
<dbReference type="InterPro" id="IPR029035">
    <property type="entry name" value="DHS-like_NAD/FAD-binding_dom"/>
</dbReference>
<evidence type="ECO:0000313" key="7">
    <source>
        <dbReference type="EMBL" id="ELQ76446.1"/>
    </source>
</evidence>
<dbReference type="HOGENOM" id="CLU_039781_0_0_1"/>
<evidence type="ECO:0000256" key="1">
    <source>
        <dbReference type="ARBA" id="ARBA00000952"/>
    </source>
</evidence>
<dbReference type="PANTHER" id="PTHR11703:SF0">
    <property type="entry name" value="DEOXYHYPUSINE SYNTHASE"/>
    <property type="match status" value="1"/>
</dbReference>